<keyword evidence="9" id="KW-1185">Reference proteome</keyword>
<dbReference type="FunFam" id="1.10.10.1410:FF:000002">
    <property type="entry name" value="60S acidic ribosomal protein P2"/>
    <property type="match status" value="1"/>
</dbReference>
<dbReference type="GO" id="GO:0022625">
    <property type="term" value="C:cytosolic large ribosomal subunit"/>
    <property type="evidence" value="ECO:0007669"/>
    <property type="project" value="InterPro"/>
</dbReference>
<proteinExistence type="inferred from homology"/>
<accession>A0AAE1KSJ2</accession>
<dbReference type="GO" id="GO:0003735">
    <property type="term" value="F:structural constituent of ribosome"/>
    <property type="evidence" value="ECO:0007669"/>
    <property type="project" value="InterPro"/>
</dbReference>
<sequence length="174" mass="18658">MKKKMKLKERSNEEKDEIERKWAPLQRRNFSAASAINKLGNTVLFYQALSTRVHVPWGSTQFKMRHVAAFLLAAMGSSQPNAAIIKTILGSVGVEADDKQLDILIQKMAGKNVDQILAAGSELISAVPAGGGGAAAAGAAATADAKPAAEEKKEEKKEEPEEESDDDMGFGLFD</sequence>
<dbReference type="CDD" id="cd05833">
    <property type="entry name" value="Ribosomal_P2"/>
    <property type="match status" value="1"/>
</dbReference>
<dbReference type="Pfam" id="PF00428">
    <property type="entry name" value="Ribosomal_60s"/>
    <property type="match status" value="1"/>
</dbReference>
<evidence type="ECO:0000313" key="9">
    <source>
        <dbReference type="Proteomes" id="UP001286313"/>
    </source>
</evidence>
<evidence type="ECO:0000313" key="8">
    <source>
        <dbReference type="EMBL" id="KAK3883194.1"/>
    </source>
</evidence>
<evidence type="ECO:0000256" key="4">
    <source>
        <dbReference type="ARBA" id="ARBA00023274"/>
    </source>
</evidence>
<reference evidence="8" key="1">
    <citation type="submission" date="2023-10" db="EMBL/GenBank/DDBJ databases">
        <title>Genome assemblies of two species of porcelain crab, Petrolisthes cinctipes and Petrolisthes manimaculis (Anomura: Porcellanidae).</title>
        <authorList>
            <person name="Angst P."/>
        </authorList>
    </citation>
    <scope>NUCLEOTIDE SEQUENCE</scope>
    <source>
        <strain evidence="8">PB745_01</strain>
        <tissue evidence="8">Gill</tissue>
    </source>
</reference>
<feature type="compositionally biased region" description="Basic and acidic residues" evidence="7">
    <location>
        <begin position="147"/>
        <end position="159"/>
    </location>
</feature>
<name>A0AAE1KSJ2_PETCI</name>
<protein>
    <recommendedName>
        <fullName evidence="5">Large ribosomal subunit protein P2</fullName>
    </recommendedName>
    <alternativeName>
        <fullName evidence="6">60S acidic ribosomal protein P2</fullName>
    </alternativeName>
</protein>
<dbReference type="PANTHER" id="PTHR21141">
    <property type="entry name" value="60S ACIDIC RIBOSOMAL PROTEIN FAMILY MEMBER"/>
    <property type="match status" value="1"/>
</dbReference>
<dbReference type="Proteomes" id="UP001286313">
    <property type="component" value="Unassembled WGS sequence"/>
</dbReference>
<comment type="function">
    <text evidence="1">Plays an important role in the elongation step of protein synthesis.</text>
</comment>
<evidence type="ECO:0000256" key="6">
    <source>
        <dbReference type="ARBA" id="ARBA00035443"/>
    </source>
</evidence>
<dbReference type="InterPro" id="IPR038716">
    <property type="entry name" value="P1/P2_N_sf"/>
</dbReference>
<dbReference type="EMBL" id="JAWQEG010001008">
    <property type="protein sequence ID" value="KAK3883194.1"/>
    <property type="molecule type" value="Genomic_DNA"/>
</dbReference>
<feature type="compositionally biased region" description="Low complexity" evidence="7">
    <location>
        <begin position="136"/>
        <end position="146"/>
    </location>
</feature>
<dbReference type="AlphaFoldDB" id="A0AAE1KSJ2"/>
<dbReference type="InterPro" id="IPR027534">
    <property type="entry name" value="Ribosomal_P1/P2"/>
</dbReference>
<dbReference type="HAMAP" id="MF_01478">
    <property type="entry name" value="Ribosomal_L12_arch"/>
    <property type="match status" value="1"/>
</dbReference>
<dbReference type="Gene3D" id="1.10.10.1410">
    <property type="match status" value="1"/>
</dbReference>
<keyword evidence="4" id="KW-0687">Ribonucleoprotein</keyword>
<evidence type="ECO:0000256" key="7">
    <source>
        <dbReference type="SAM" id="MobiDB-lite"/>
    </source>
</evidence>
<evidence type="ECO:0000256" key="3">
    <source>
        <dbReference type="ARBA" id="ARBA00022980"/>
    </source>
</evidence>
<evidence type="ECO:0000256" key="2">
    <source>
        <dbReference type="ARBA" id="ARBA00005436"/>
    </source>
</evidence>
<organism evidence="8 9">
    <name type="scientific">Petrolisthes cinctipes</name>
    <name type="common">Flat porcelain crab</name>
    <dbReference type="NCBI Taxonomy" id="88211"/>
    <lineage>
        <taxon>Eukaryota</taxon>
        <taxon>Metazoa</taxon>
        <taxon>Ecdysozoa</taxon>
        <taxon>Arthropoda</taxon>
        <taxon>Crustacea</taxon>
        <taxon>Multicrustacea</taxon>
        <taxon>Malacostraca</taxon>
        <taxon>Eumalacostraca</taxon>
        <taxon>Eucarida</taxon>
        <taxon>Decapoda</taxon>
        <taxon>Pleocyemata</taxon>
        <taxon>Anomura</taxon>
        <taxon>Galatheoidea</taxon>
        <taxon>Porcellanidae</taxon>
        <taxon>Petrolisthes</taxon>
    </lineage>
</organism>
<dbReference type="GO" id="GO:0002182">
    <property type="term" value="P:cytoplasmic translational elongation"/>
    <property type="evidence" value="ECO:0007669"/>
    <property type="project" value="InterPro"/>
</dbReference>
<evidence type="ECO:0000256" key="1">
    <source>
        <dbReference type="ARBA" id="ARBA00003362"/>
    </source>
</evidence>
<dbReference type="InterPro" id="IPR044076">
    <property type="entry name" value="Ribosomal_P2"/>
</dbReference>
<dbReference type="PANTHER" id="PTHR21141:SF5">
    <property type="entry name" value="LARGE RIBOSOMAL SUBUNIT PROTEIN P2"/>
    <property type="match status" value="1"/>
</dbReference>
<comment type="caution">
    <text evidence="8">The sequence shown here is derived from an EMBL/GenBank/DDBJ whole genome shotgun (WGS) entry which is preliminary data.</text>
</comment>
<gene>
    <name evidence="8" type="ORF">Pcinc_012468</name>
</gene>
<feature type="region of interest" description="Disordered" evidence="7">
    <location>
        <begin position="131"/>
        <end position="174"/>
    </location>
</feature>
<evidence type="ECO:0000256" key="5">
    <source>
        <dbReference type="ARBA" id="ARBA00035301"/>
    </source>
</evidence>
<comment type="similarity">
    <text evidence="2">Belongs to the eukaryotic ribosomal protein P1/P2 family.</text>
</comment>
<keyword evidence="3" id="KW-0689">Ribosomal protein</keyword>